<reference evidence="1" key="1">
    <citation type="journal article" date="2013" name="Eukaryot. Cell">
        <title>Extremely Reduced Levels of Heterozygosity in the Vertebrate Pathogen Encephalitozoon cuniculi.</title>
        <authorList>
            <person name="Selman M."/>
            <person name="Sak B."/>
            <person name="Kvac M."/>
            <person name="Farinelli L."/>
            <person name="Weiss L.M."/>
            <person name="Corradi N."/>
        </authorList>
    </citation>
    <scope>NUCLEOTIDE SEQUENCE</scope>
</reference>
<dbReference type="VEuPathDB" id="MicrosporidiaDB:ECU10_0650"/>
<dbReference type="VEuPathDB" id="MicrosporidiaDB:AEWR_100560"/>
<dbReference type="VEuPathDB" id="MicrosporidiaDB:M970_100560"/>
<accession>M1KLT1</accession>
<dbReference type="EMBL" id="KC513615">
    <property type="protein sequence ID" value="AGE96281.1"/>
    <property type="molecule type" value="Genomic_DNA"/>
</dbReference>
<name>M1KLT1_ENCCN</name>
<dbReference type="VEuPathDB" id="MicrosporidiaDB:AEWQ_100560"/>
<dbReference type="VEuPathDB" id="MicrosporidiaDB:AEWD_100560"/>
<gene>
    <name evidence="1" type="ORF">ECU10_0650</name>
</gene>
<organism evidence="1">
    <name type="scientific">Encephalitozoon cuniculi</name>
    <name type="common">Microsporidian parasite</name>
    <dbReference type="NCBI Taxonomy" id="6035"/>
    <lineage>
        <taxon>Eukaryota</taxon>
        <taxon>Fungi</taxon>
        <taxon>Fungi incertae sedis</taxon>
        <taxon>Microsporidia</taxon>
        <taxon>Unikaryonidae</taxon>
        <taxon>Encephalitozoon</taxon>
    </lineage>
</organism>
<proteinExistence type="predicted"/>
<protein>
    <submittedName>
        <fullName evidence="1">Uncharacterized protein</fullName>
    </submittedName>
</protein>
<sequence>MFMRTLAIMGMPLVMDVQALRKERETHIKERDALVDEMDSFIASHIGEIREALTACEPVVDKISREDLLAFVSCRISRLVSLAREKKIEMFSRLAEKEIDCECLDGLLAAEYCYGRVLGDGSKELSTLDTDVYFDINSGEIDIKSNGVQRVAVGADERLCEPLDRLFSEKFHARINGRMMWSYILGVKLEMGLEILQGLYGNSEEDLVKLTSYKHYREKGLPVLISNDDMARGLLEDVKARVEEEVNKIVGMGFSDRGKASLVNYLLVMFSGVASDVDLSYFDGKKESYILDWRRLRSDGFIQSTDAG</sequence>
<dbReference type="AlphaFoldDB" id="M1KLT1"/>
<evidence type="ECO:0000313" key="1">
    <source>
        <dbReference type="EMBL" id="AGE96281.1"/>
    </source>
</evidence>